<evidence type="ECO:0000256" key="7">
    <source>
        <dbReference type="SAM" id="MobiDB-lite"/>
    </source>
</evidence>
<evidence type="ECO:0000313" key="10">
    <source>
        <dbReference type="Proteomes" id="UP000594263"/>
    </source>
</evidence>
<evidence type="ECO:0000256" key="2">
    <source>
        <dbReference type="ARBA" id="ARBA00008035"/>
    </source>
</evidence>
<proteinExistence type="inferred from homology"/>
<evidence type="ECO:0000313" key="9">
    <source>
        <dbReference type="EnsemblPlants" id="Kaladp0048s0303.2.v1.1"/>
    </source>
</evidence>
<feature type="domain" description="Enhancer of polycomb-like N-terminal" evidence="8">
    <location>
        <begin position="375"/>
        <end position="484"/>
    </location>
</feature>
<dbReference type="EnsemblPlants" id="Kaladp0048s0303.2.v1.1">
    <property type="protein sequence ID" value="Kaladp0048s0303.2.v1.1"/>
    <property type="gene ID" value="Kaladp0048s0303.v1.1"/>
</dbReference>
<keyword evidence="3 6" id="KW-0805">Transcription regulation</keyword>
<evidence type="ECO:0000256" key="3">
    <source>
        <dbReference type="ARBA" id="ARBA00023015"/>
    </source>
</evidence>
<dbReference type="PANTHER" id="PTHR14898">
    <property type="entry name" value="ENHANCER OF POLYCOMB"/>
    <property type="match status" value="1"/>
</dbReference>
<reference evidence="9" key="1">
    <citation type="submission" date="2021-01" db="UniProtKB">
        <authorList>
            <consortium name="EnsemblPlants"/>
        </authorList>
    </citation>
    <scope>IDENTIFICATION</scope>
</reference>
<dbReference type="AlphaFoldDB" id="A0A7N0ZY63"/>
<keyword evidence="5 6" id="KW-0539">Nucleus</keyword>
<dbReference type="GO" id="GO:0035267">
    <property type="term" value="C:NuA4 histone acetyltransferase complex"/>
    <property type="evidence" value="ECO:0007669"/>
    <property type="project" value="InterPro"/>
</dbReference>
<dbReference type="GO" id="GO:0006357">
    <property type="term" value="P:regulation of transcription by RNA polymerase II"/>
    <property type="evidence" value="ECO:0007669"/>
    <property type="project" value="InterPro"/>
</dbReference>
<evidence type="ECO:0000259" key="8">
    <source>
        <dbReference type="Pfam" id="PF10513"/>
    </source>
</evidence>
<feature type="compositionally biased region" description="Basic residues" evidence="7">
    <location>
        <begin position="551"/>
        <end position="567"/>
    </location>
</feature>
<evidence type="ECO:0000256" key="6">
    <source>
        <dbReference type="RuleBase" id="RU361124"/>
    </source>
</evidence>
<evidence type="ECO:0000256" key="5">
    <source>
        <dbReference type="ARBA" id="ARBA00023242"/>
    </source>
</evidence>
<protein>
    <recommendedName>
        <fullName evidence="6">Enhancer of polycomb-like protein</fullName>
    </recommendedName>
</protein>
<name>A0A7N0ZY63_KALFE</name>
<dbReference type="InterPro" id="IPR019542">
    <property type="entry name" value="Enhancer_polycomb-like_N"/>
</dbReference>
<comment type="subcellular location">
    <subcellularLocation>
        <location evidence="1 6">Nucleus</location>
    </subcellularLocation>
</comment>
<feature type="region of interest" description="Disordered" evidence="7">
    <location>
        <begin position="542"/>
        <end position="567"/>
    </location>
</feature>
<dbReference type="Pfam" id="PF10513">
    <property type="entry name" value="EPL1"/>
    <property type="match status" value="1"/>
</dbReference>
<sequence>MPAAGMRRTTRVFGIVKGGDGARVLRSGRRLWPDNDLKLRKKTPPDESFKLMDEAPRAGAAYGARQDLCLPQPGPTSPLHADGILRETDASYCAGKMFGIVYSRKRKTLHRSRNSHPCDRMYGTYYVRRKKKRVSRFFSGLESDPDQSRMVAVTLKGFPSSVQLLAEFFSAVMTYFRNNTVGWKQFTAFLSSQPIAMAFALGGISFSLQPRCTDGSRCFNIYHSTGLKPLFFVNFSSLPICFMYIHSTMLLKAERSSADLLILHKTTYGNTEMLQDNRDSPLLDSLGVAELLSTYTSPLKSTVFTLRKKRTLRRSKRFPNQSLVGLWRSDTGRSLSGFSTVGNSAPQPYRLANQFLEKRACKTVVVNKNELQSAESGCKQELYKECAERNIPASTEKFIPVPRVIKVSSYVDEQSAPFLRPEVYIKQIGDEVYEALTRRNPNYDMDSEDEEWLSKFNSDSCKENSTFEHVLDEAFELIFDSLEKASYCIPNDFDNCKVPDNLCSDLCSREVLDAVHSYWITKRKRKQSMLVRVFQVHQPLREPTDHDNFQRKRKKSKRPAGHSSKAKYRTEAASVNGFAIDDAAEEAVMIRAEKAGALARRSLDLAGKKRSLAEILMMNADLMIYKAKMSIRIAEAAQNDGSSDLADAAYFFHQAPSPTHPPN</sequence>
<dbReference type="Proteomes" id="UP000594263">
    <property type="component" value="Unplaced"/>
</dbReference>
<dbReference type="InterPro" id="IPR024943">
    <property type="entry name" value="Enhancer_polycomb"/>
</dbReference>
<comment type="similarity">
    <text evidence="2 6">Belongs to the enhancer of polycomb family.</text>
</comment>
<evidence type="ECO:0000256" key="4">
    <source>
        <dbReference type="ARBA" id="ARBA00023163"/>
    </source>
</evidence>
<accession>A0A7N0ZY63</accession>
<keyword evidence="4 6" id="KW-0804">Transcription</keyword>
<organism evidence="9 10">
    <name type="scientific">Kalanchoe fedtschenkoi</name>
    <name type="common">Lavender scallops</name>
    <name type="synonym">South American air plant</name>
    <dbReference type="NCBI Taxonomy" id="63787"/>
    <lineage>
        <taxon>Eukaryota</taxon>
        <taxon>Viridiplantae</taxon>
        <taxon>Streptophyta</taxon>
        <taxon>Embryophyta</taxon>
        <taxon>Tracheophyta</taxon>
        <taxon>Spermatophyta</taxon>
        <taxon>Magnoliopsida</taxon>
        <taxon>eudicotyledons</taxon>
        <taxon>Gunneridae</taxon>
        <taxon>Pentapetalae</taxon>
        <taxon>Saxifragales</taxon>
        <taxon>Crassulaceae</taxon>
        <taxon>Kalanchoe</taxon>
    </lineage>
</organism>
<keyword evidence="10" id="KW-1185">Reference proteome</keyword>
<dbReference type="GO" id="GO:0005634">
    <property type="term" value="C:nucleus"/>
    <property type="evidence" value="ECO:0007669"/>
    <property type="project" value="UniProtKB-SubCell"/>
</dbReference>
<dbReference type="Gramene" id="Kaladp0048s0303.2.v1.1">
    <property type="protein sequence ID" value="Kaladp0048s0303.2.v1.1"/>
    <property type="gene ID" value="Kaladp0048s0303.v1.1"/>
</dbReference>
<evidence type="ECO:0000256" key="1">
    <source>
        <dbReference type="ARBA" id="ARBA00004123"/>
    </source>
</evidence>